<evidence type="ECO:0000313" key="10">
    <source>
        <dbReference type="Proteomes" id="UP000283666"/>
    </source>
</evidence>
<gene>
    <name evidence="4" type="ORF">COH52_01895</name>
    <name evidence="1" type="ORF">DE8555_0714</name>
    <name evidence="2" type="ORF">ERS514591_00555</name>
    <name evidence="3" type="ORF">ERS514851_00127</name>
    <name evidence="5" type="ORF">NCTC8554_00824</name>
</gene>
<dbReference type="AlphaFoldDB" id="A0A0E1I892"/>
<reference evidence="4 10" key="3">
    <citation type="submission" date="2017-09" db="EMBL/GenBank/DDBJ databases">
        <title>Phenotypic and genotypic characterization of Colombian isolates of Neisseria meningitidis recovered from invasive disease.</title>
        <authorList>
            <person name="Duarte C."/>
            <person name="Gabastou J.M."/>
            <person name="Moreno J."/>
        </authorList>
    </citation>
    <scope>NUCLEOTIDE SEQUENCE [LARGE SCALE GENOMIC DNA]</scope>
    <source>
        <strain evidence="4 10">INS-Nm1012</strain>
    </source>
</reference>
<dbReference type="EMBL" id="FEVP01000004">
    <property type="protein sequence ID" value="CWP46543.1"/>
    <property type="molecule type" value="Genomic_DNA"/>
</dbReference>
<evidence type="ECO:0000313" key="7">
    <source>
        <dbReference type="Proteomes" id="UP000072443"/>
    </source>
</evidence>
<evidence type="ECO:0000313" key="8">
    <source>
        <dbReference type="Proteomes" id="UP000092966"/>
    </source>
</evidence>
<dbReference type="InterPro" id="IPR005590">
    <property type="entry name" value="DUF333"/>
</dbReference>
<dbReference type="Proteomes" id="UP000283666">
    <property type="component" value="Unassembled WGS sequence"/>
</dbReference>
<evidence type="ECO:0000313" key="2">
    <source>
        <dbReference type="EMBL" id="CWP46543.1"/>
    </source>
</evidence>
<dbReference type="OMA" id="TVEEWEY"/>
<dbReference type="Proteomes" id="UP000072443">
    <property type="component" value="Unassembled WGS sequence"/>
</dbReference>
<evidence type="ECO:0000313" key="6">
    <source>
        <dbReference type="Proteomes" id="UP000069876"/>
    </source>
</evidence>
<dbReference type="Pfam" id="PF03891">
    <property type="entry name" value="DUF333"/>
    <property type="match status" value="1"/>
</dbReference>
<dbReference type="Proteomes" id="UP000254176">
    <property type="component" value="Unassembled WGS sequence"/>
</dbReference>
<dbReference type="PANTHER" id="PTHR38008:SF2">
    <property type="entry name" value="HEMOLYSIN"/>
    <property type="match status" value="1"/>
</dbReference>
<protein>
    <submittedName>
        <fullName evidence="4">DUF333 domain-containing protein</fullName>
    </submittedName>
    <submittedName>
        <fullName evidence="2">Hemolysin</fullName>
    </submittedName>
</protein>
<name>A0A0E1I892_NEIME</name>
<reference evidence="5 9" key="4">
    <citation type="submission" date="2018-06" db="EMBL/GenBank/DDBJ databases">
        <authorList>
            <consortium name="Pathogen Informatics"/>
            <person name="Doyle S."/>
        </authorList>
    </citation>
    <scope>NUCLEOTIDE SEQUENCE [LARGE SCALE GENOMIC DNA]</scope>
    <source>
        <strain evidence="5 9">NCTC8554</strain>
    </source>
</reference>
<proteinExistence type="predicted"/>
<dbReference type="GeneID" id="93386399"/>
<dbReference type="EMBL" id="NWZY01000003">
    <property type="protein sequence ID" value="RQK80976.1"/>
    <property type="molecule type" value="Genomic_DNA"/>
</dbReference>
<dbReference type="EMBL" id="FFEF01000001">
    <property type="protein sequence ID" value="CWT68381.1"/>
    <property type="molecule type" value="Genomic_DNA"/>
</dbReference>
<sequence length="71" mass="8034">MKAIHPYACPRCCRLPANTFRTGMANSASKFCIAKGGRREVKKDESGGGYALCHLPDSRIVEEWEYFRSQH</sequence>
<dbReference type="EMBL" id="UGRP01000001">
    <property type="protein sequence ID" value="SUA19131.1"/>
    <property type="molecule type" value="Genomic_DNA"/>
</dbReference>
<dbReference type="PANTHER" id="PTHR38008">
    <property type="entry name" value="HEMOLYSIN-RELATED"/>
    <property type="match status" value="1"/>
</dbReference>
<dbReference type="Proteomes" id="UP000069876">
    <property type="component" value="Unassembled WGS sequence"/>
</dbReference>
<reference evidence="6 7" key="2">
    <citation type="submission" date="2016-02" db="EMBL/GenBank/DDBJ databases">
        <authorList>
            <consortium name="Pathogen Informatics"/>
        </authorList>
    </citation>
    <scope>NUCLEOTIDE SEQUENCE [LARGE SCALE GENOMIC DNA]</scope>
    <source>
        <strain evidence="2 7">2842STDY5881269</strain>
        <strain evidence="3 6">2842STDY5881531</strain>
    </source>
</reference>
<evidence type="ECO:0000313" key="1">
    <source>
        <dbReference type="EMBL" id="ANW91279.1"/>
    </source>
</evidence>
<reference evidence="1 8" key="1">
    <citation type="submission" date="2015-07" db="EMBL/GenBank/DDBJ databases">
        <title>Comparative genome sequencing reveals within-host evolution of Neisseria meningitidis during.</title>
        <authorList>
            <person name="Klughammer J."/>
            <person name="Dittrich M."/>
            <person name="Mueller T."/>
            <person name="Blom J."/>
            <person name="Goesmann A."/>
            <person name="Vogel U."/>
            <person name="Frosch M."/>
            <person name="Bock C."/>
            <person name="Schoen C."/>
        </authorList>
    </citation>
    <scope>NUCLEOTIDE SEQUENCE [LARGE SCALE GENOMIC DNA]</scope>
    <source>
        <strain evidence="1 8">DE8555</strain>
    </source>
</reference>
<dbReference type="RefSeq" id="WP_002219531.1">
    <property type="nucleotide sequence ID" value="NZ_AP024489.1"/>
</dbReference>
<evidence type="ECO:0000313" key="4">
    <source>
        <dbReference type="EMBL" id="RQK80976.1"/>
    </source>
</evidence>
<accession>A0A0E1I892</accession>
<dbReference type="Proteomes" id="UP000092966">
    <property type="component" value="Chromosome"/>
</dbReference>
<dbReference type="EMBL" id="CP012393">
    <property type="protein sequence ID" value="ANW91279.1"/>
    <property type="molecule type" value="Genomic_DNA"/>
</dbReference>
<organism evidence="4 10">
    <name type="scientific">Neisseria meningitidis</name>
    <dbReference type="NCBI Taxonomy" id="487"/>
    <lineage>
        <taxon>Bacteria</taxon>
        <taxon>Pseudomonadati</taxon>
        <taxon>Pseudomonadota</taxon>
        <taxon>Betaproteobacteria</taxon>
        <taxon>Neisseriales</taxon>
        <taxon>Neisseriaceae</taxon>
        <taxon>Neisseria</taxon>
    </lineage>
</organism>
<evidence type="ECO:0000313" key="5">
    <source>
        <dbReference type="EMBL" id="SUA19131.1"/>
    </source>
</evidence>
<evidence type="ECO:0000313" key="9">
    <source>
        <dbReference type="Proteomes" id="UP000254176"/>
    </source>
</evidence>
<evidence type="ECO:0000313" key="3">
    <source>
        <dbReference type="EMBL" id="CWT68381.1"/>
    </source>
</evidence>